<proteinExistence type="predicted"/>
<organism evidence="1 2">
    <name type="scientific">Agrobacterium rosae</name>
    <dbReference type="NCBI Taxonomy" id="1972867"/>
    <lineage>
        <taxon>Bacteria</taxon>
        <taxon>Pseudomonadati</taxon>
        <taxon>Pseudomonadota</taxon>
        <taxon>Alphaproteobacteria</taxon>
        <taxon>Hyphomicrobiales</taxon>
        <taxon>Rhizobiaceae</taxon>
        <taxon>Rhizobium/Agrobacterium group</taxon>
        <taxon>Agrobacterium</taxon>
    </lineage>
</organism>
<evidence type="ECO:0000313" key="2">
    <source>
        <dbReference type="Proteomes" id="UP000237447"/>
    </source>
</evidence>
<dbReference type="AlphaFoldDB" id="A0AAE5S0S6"/>
<reference evidence="1 2" key="1">
    <citation type="journal article" date="2018" name="Syst. Appl. Microbiol.">
        <title>Agrobacterium rosae sp. nov., isolated from galls on different agricultural crops.</title>
        <authorList>
            <person name="Kuzmanovic N."/>
            <person name="Pulawska J."/>
            <person name="Smalla K."/>
            <person name="Nesme X."/>
        </authorList>
    </citation>
    <scope>NUCLEOTIDE SEQUENCE [LARGE SCALE GENOMIC DNA]</scope>
    <source>
        <strain evidence="1 2">NCPPB 1650</strain>
    </source>
</reference>
<accession>A0AAE5S0S6</accession>
<dbReference type="EMBL" id="NXEJ01000002">
    <property type="protein sequence ID" value="POO53582.1"/>
    <property type="molecule type" value="Genomic_DNA"/>
</dbReference>
<protein>
    <submittedName>
        <fullName evidence="1">Uncharacterized protein</fullName>
    </submittedName>
</protein>
<evidence type="ECO:0000313" key="1">
    <source>
        <dbReference type="EMBL" id="POO53582.1"/>
    </source>
</evidence>
<dbReference type="Proteomes" id="UP000237447">
    <property type="component" value="Unassembled WGS sequence"/>
</dbReference>
<comment type="caution">
    <text evidence="1">The sequence shown here is derived from an EMBL/GenBank/DDBJ whole genome shotgun (WGS) entry which is preliminary data.</text>
</comment>
<sequence>MNSSDQLLKPSSVELFLFYFSMTRKRRFCGKSLPRATLPQKSSIQLHNIVLADASAVLRKF</sequence>
<gene>
    <name evidence="1" type="ORF">CPJ18_05040</name>
</gene>
<name>A0AAE5S0S6_9HYPH</name>